<dbReference type="EMBL" id="BLXT01004434">
    <property type="protein sequence ID" value="GFO12558.1"/>
    <property type="molecule type" value="Genomic_DNA"/>
</dbReference>
<sequence>MKLNVSVNPRLCCRGQMEFRIGSAKSVDETALHFALSKIANRSGMRGTKNKKKILNINGEKKLYPEEKRTRLILPVWFLRVQESLVLLYGEKACVLGQQHVHLHSELGIRWLH</sequence>
<evidence type="ECO:0000313" key="2">
    <source>
        <dbReference type="Proteomes" id="UP000735302"/>
    </source>
</evidence>
<evidence type="ECO:0000313" key="1">
    <source>
        <dbReference type="EMBL" id="GFO12558.1"/>
    </source>
</evidence>
<proteinExistence type="predicted"/>
<comment type="caution">
    <text evidence="1">The sequence shown here is derived from an EMBL/GenBank/DDBJ whole genome shotgun (WGS) entry which is preliminary data.</text>
</comment>
<organism evidence="1 2">
    <name type="scientific">Plakobranchus ocellatus</name>
    <dbReference type="NCBI Taxonomy" id="259542"/>
    <lineage>
        <taxon>Eukaryota</taxon>
        <taxon>Metazoa</taxon>
        <taxon>Spiralia</taxon>
        <taxon>Lophotrochozoa</taxon>
        <taxon>Mollusca</taxon>
        <taxon>Gastropoda</taxon>
        <taxon>Heterobranchia</taxon>
        <taxon>Euthyneura</taxon>
        <taxon>Panpulmonata</taxon>
        <taxon>Sacoglossa</taxon>
        <taxon>Placobranchoidea</taxon>
        <taxon>Plakobranchidae</taxon>
        <taxon>Plakobranchus</taxon>
    </lineage>
</organism>
<name>A0AAV4B0E2_9GAST</name>
<protein>
    <submittedName>
        <fullName evidence="1">Uncharacterized protein</fullName>
    </submittedName>
</protein>
<gene>
    <name evidence="1" type="ORF">PoB_003906300</name>
</gene>
<reference evidence="1 2" key="1">
    <citation type="journal article" date="2021" name="Elife">
        <title>Chloroplast acquisition without the gene transfer in kleptoplastic sea slugs, Plakobranchus ocellatus.</title>
        <authorList>
            <person name="Maeda T."/>
            <person name="Takahashi S."/>
            <person name="Yoshida T."/>
            <person name="Shimamura S."/>
            <person name="Takaki Y."/>
            <person name="Nagai Y."/>
            <person name="Toyoda A."/>
            <person name="Suzuki Y."/>
            <person name="Arimoto A."/>
            <person name="Ishii H."/>
            <person name="Satoh N."/>
            <person name="Nishiyama T."/>
            <person name="Hasebe M."/>
            <person name="Maruyama T."/>
            <person name="Minagawa J."/>
            <person name="Obokata J."/>
            <person name="Shigenobu S."/>
        </authorList>
    </citation>
    <scope>NUCLEOTIDE SEQUENCE [LARGE SCALE GENOMIC DNA]</scope>
</reference>
<dbReference type="AlphaFoldDB" id="A0AAV4B0E2"/>
<accession>A0AAV4B0E2</accession>
<keyword evidence="2" id="KW-1185">Reference proteome</keyword>
<dbReference type="Proteomes" id="UP000735302">
    <property type="component" value="Unassembled WGS sequence"/>
</dbReference>